<dbReference type="Pfam" id="PF22920">
    <property type="entry name" value="UvrC_RNaseH"/>
    <property type="match status" value="1"/>
</dbReference>
<evidence type="ECO:0000256" key="4">
    <source>
        <dbReference type="ARBA" id="ARBA00022881"/>
    </source>
</evidence>
<proteinExistence type="inferred from homology"/>
<dbReference type="SMART" id="SM00465">
    <property type="entry name" value="GIYc"/>
    <property type="match status" value="1"/>
</dbReference>
<dbReference type="NCBIfam" id="TIGR00194">
    <property type="entry name" value="uvrC"/>
    <property type="match status" value="1"/>
</dbReference>
<dbReference type="Pfam" id="PF02151">
    <property type="entry name" value="UVR"/>
    <property type="match status" value="1"/>
</dbReference>
<dbReference type="Gene3D" id="3.40.1440.10">
    <property type="entry name" value="GIY-YIG endonuclease"/>
    <property type="match status" value="1"/>
</dbReference>
<dbReference type="Gene3D" id="1.10.150.20">
    <property type="entry name" value="5' to 3' exonuclease, C-terminal subdomain"/>
    <property type="match status" value="1"/>
</dbReference>
<dbReference type="CDD" id="cd10434">
    <property type="entry name" value="GIY-YIG_UvrC_Cho"/>
    <property type="match status" value="1"/>
</dbReference>
<dbReference type="SUPFAM" id="SSF47781">
    <property type="entry name" value="RuvA domain 2-like"/>
    <property type="match status" value="1"/>
</dbReference>
<dbReference type="InterPro" id="IPR000305">
    <property type="entry name" value="GIY-YIG_endonuc"/>
</dbReference>
<organism evidence="11 12">
    <name type="scientific">Caproiciproducens galactitolivorans</name>
    <dbReference type="NCBI Taxonomy" id="642589"/>
    <lineage>
        <taxon>Bacteria</taxon>
        <taxon>Bacillati</taxon>
        <taxon>Bacillota</taxon>
        <taxon>Clostridia</taxon>
        <taxon>Eubacteriales</taxon>
        <taxon>Acutalibacteraceae</taxon>
        <taxon>Caproiciproducens</taxon>
    </lineage>
</organism>
<dbReference type="Pfam" id="PF01541">
    <property type="entry name" value="GIY-YIG"/>
    <property type="match status" value="1"/>
</dbReference>
<dbReference type="PANTHER" id="PTHR30562:SF1">
    <property type="entry name" value="UVRABC SYSTEM PROTEIN C"/>
    <property type="match status" value="1"/>
</dbReference>
<dbReference type="Proteomes" id="UP001082703">
    <property type="component" value="Unassembled WGS sequence"/>
</dbReference>
<dbReference type="InterPro" id="IPR050066">
    <property type="entry name" value="UvrABC_protein_C"/>
</dbReference>
<protein>
    <recommendedName>
        <fullName evidence="7">UvrABC system protein C</fullName>
        <shortName evidence="7">Protein UvrC</shortName>
    </recommendedName>
    <alternativeName>
        <fullName evidence="7">Excinuclease ABC subunit C</fullName>
    </alternativeName>
</protein>
<dbReference type="InterPro" id="IPR010994">
    <property type="entry name" value="RuvA_2-like"/>
</dbReference>
<keyword evidence="3 7" id="KW-0228">DNA excision</keyword>
<keyword evidence="5 7" id="KW-0234">DNA repair</keyword>
<dbReference type="InterPro" id="IPR047296">
    <property type="entry name" value="GIY-YIG_UvrC_Cho"/>
</dbReference>
<dbReference type="Gene3D" id="4.10.860.10">
    <property type="entry name" value="UVR domain"/>
    <property type="match status" value="1"/>
</dbReference>
<comment type="subcellular location">
    <subcellularLocation>
        <location evidence="7">Cytoplasm</location>
    </subcellularLocation>
</comment>
<evidence type="ECO:0000259" key="8">
    <source>
        <dbReference type="PROSITE" id="PS50151"/>
    </source>
</evidence>
<evidence type="ECO:0000256" key="7">
    <source>
        <dbReference type="HAMAP-Rule" id="MF_00203"/>
    </source>
</evidence>
<comment type="function">
    <text evidence="7">The UvrABC repair system catalyzes the recognition and processing of DNA lesions. UvrC both incises the 5' and 3' sides of the lesion. The N-terminal half is responsible for the 3' incision and the C-terminal half is responsible for the 5' incision.</text>
</comment>
<keyword evidence="2 7" id="KW-0227">DNA damage</keyword>
<evidence type="ECO:0000259" key="10">
    <source>
        <dbReference type="PROSITE" id="PS50165"/>
    </source>
</evidence>
<feature type="domain" description="UvrC family homology region profile" evidence="10">
    <location>
        <begin position="261"/>
        <end position="491"/>
    </location>
</feature>
<evidence type="ECO:0000259" key="9">
    <source>
        <dbReference type="PROSITE" id="PS50164"/>
    </source>
</evidence>
<dbReference type="InterPro" id="IPR035901">
    <property type="entry name" value="GIY-YIG_endonuc_sf"/>
</dbReference>
<dbReference type="SUPFAM" id="SSF82771">
    <property type="entry name" value="GIY-YIG endonuclease"/>
    <property type="match status" value="1"/>
</dbReference>
<gene>
    <name evidence="7 11" type="primary">uvrC</name>
    <name evidence="11" type="ORF">OUY18_00535</name>
</gene>
<comment type="caution">
    <text evidence="11">The sequence shown here is derived from an EMBL/GenBank/DDBJ whole genome shotgun (WGS) entry which is preliminary data.</text>
</comment>
<dbReference type="Pfam" id="PF08459">
    <property type="entry name" value="UvrC_RNaseH_dom"/>
    <property type="match status" value="1"/>
</dbReference>
<evidence type="ECO:0000256" key="6">
    <source>
        <dbReference type="ARBA" id="ARBA00023236"/>
    </source>
</evidence>
<accession>A0ABT4BPD2</accession>
<dbReference type="HAMAP" id="MF_00203">
    <property type="entry name" value="UvrC"/>
    <property type="match status" value="1"/>
</dbReference>
<dbReference type="InterPro" id="IPR001162">
    <property type="entry name" value="UvrC_RNase_H_dom"/>
</dbReference>
<evidence type="ECO:0000256" key="2">
    <source>
        <dbReference type="ARBA" id="ARBA00022763"/>
    </source>
</evidence>
<keyword evidence="12" id="KW-1185">Reference proteome</keyword>
<dbReference type="InterPro" id="IPR038476">
    <property type="entry name" value="UvrC_RNase_H_dom_sf"/>
</dbReference>
<feature type="domain" description="UVR" evidence="8">
    <location>
        <begin position="210"/>
        <end position="245"/>
    </location>
</feature>
<dbReference type="Pfam" id="PF14520">
    <property type="entry name" value="HHH_5"/>
    <property type="match status" value="1"/>
</dbReference>
<dbReference type="PROSITE" id="PS50164">
    <property type="entry name" value="GIY_YIG"/>
    <property type="match status" value="1"/>
</dbReference>
<evidence type="ECO:0000313" key="11">
    <source>
        <dbReference type="EMBL" id="MCY1712745.1"/>
    </source>
</evidence>
<dbReference type="RefSeq" id="WP_268056754.1">
    <property type="nucleotide sequence ID" value="NZ_JAPOHA010000001.1"/>
</dbReference>
<evidence type="ECO:0000256" key="5">
    <source>
        <dbReference type="ARBA" id="ARBA00023204"/>
    </source>
</evidence>
<dbReference type="SUPFAM" id="SSF46600">
    <property type="entry name" value="C-terminal UvrC-binding domain of UvrB"/>
    <property type="match status" value="1"/>
</dbReference>
<dbReference type="EMBL" id="JAPOHA010000001">
    <property type="protein sequence ID" value="MCY1712745.1"/>
    <property type="molecule type" value="Genomic_DNA"/>
</dbReference>
<keyword evidence="6 7" id="KW-0742">SOS response</keyword>
<evidence type="ECO:0000313" key="12">
    <source>
        <dbReference type="Proteomes" id="UP001082703"/>
    </source>
</evidence>
<dbReference type="PANTHER" id="PTHR30562">
    <property type="entry name" value="UVRC/OXIDOREDUCTASE"/>
    <property type="match status" value="1"/>
</dbReference>
<dbReference type="InterPro" id="IPR001943">
    <property type="entry name" value="UVR_dom"/>
</dbReference>
<dbReference type="PROSITE" id="PS50151">
    <property type="entry name" value="UVR"/>
    <property type="match status" value="1"/>
</dbReference>
<keyword evidence="1 7" id="KW-0963">Cytoplasm</keyword>
<dbReference type="PROSITE" id="PS50165">
    <property type="entry name" value="UVRC"/>
    <property type="match status" value="1"/>
</dbReference>
<feature type="domain" description="GIY-YIG" evidence="9">
    <location>
        <begin position="20"/>
        <end position="99"/>
    </location>
</feature>
<evidence type="ECO:0000256" key="1">
    <source>
        <dbReference type="ARBA" id="ARBA00022490"/>
    </source>
</evidence>
<keyword evidence="4 7" id="KW-0267">Excision nuclease</keyword>
<dbReference type="InterPro" id="IPR004791">
    <property type="entry name" value="UvrC"/>
</dbReference>
<sequence length="618" mass="69049">MTDHEKHIKELRSRAMRLPLNPGVYIMHDKTGKIIYIGKAKALKNRVSQYFGSEKNHDDKVRRMVANVDFFEYILTDSEFEALVLECSLIKQHTPKYNILLKDDKGYHYIKVTAGPWPRISEAKQIADDGANYIGPYVSSWATKQSVDEALKIFKLPTCTRKFPQDIGKARPCLNYYIKQCCAPCRGKISESEYNESVEEAIGFLRGGSAQCVRQLTRKMEEASEALEFERAARIRDRLAAIKRMGDRQKVVAARVPEQDVIALAQGAGTSCFEVFRFLNGRLCDRETFLMGETGNPKTARGEFIERYYSMRDRIPPRICLDGAAEGSELLGDWLSQKAGRKVVLSVPQKGEQAKLVEMCRNNAAEQVAQATGRTVHEASALDELGRLLGMEKPPLYIESYDISNLAGSGNVAGMIVFENGRPLKSAYRKFKMKTVIGQDDYASMHEVMERRIREYFDAQGKNISDGFGRLPDLILLDGGQGQVGAVKPVLEAAGLKVPLFGMVKDDKHRTRAIASDGGEIAIHSNRKAFTLVSSIQEEVHRFAIGYHRQTRKKATISSTLTSIEGVGTSRAKALLKHFKTIAAIKNADLEELCAAPGMTKPAAQNVYDYFHAQEEKS</sequence>
<comment type="subunit">
    <text evidence="7">Interacts with UvrB in an incision complex.</text>
</comment>
<evidence type="ECO:0000256" key="3">
    <source>
        <dbReference type="ARBA" id="ARBA00022769"/>
    </source>
</evidence>
<comment type="similarity">
    <text evidence="7">Belongs to the UvrC family.</text>
</comment>
<dbReference type="Gene3D" id="3.30.420.340">
    <property type="entry name" value="UvrC, RNAse H endonuclease domain"/>
    <property type="match status" value="1"/>
</dbReference>
<name>A0ABT4BPD2_9FIRM</name>
<reference evidence="11 12" key="1">
    <citation type="submission" date="2022-11" db="EMBL/GenBank/DDBJ databases">
        <authorList>
            <person name="Caiyu Z."/>
        </authorList>
    </citation>
    <scope>NUCLEOTIDE SEQUENCE [LARGE SCALE GENOMIC DNA]</scope>
    <source>
        <strain evidence="11 12">YR-4</strain>
    </source>
</reference>
<dbReference type="InterPro" id="IPR036876">
    <property type="entry name" value="UVR_dom_sf"/>
</dbReference>